<dbReference type="EMBL" id="CAJVPY010043666">
    <property type="protein sequence ID" value="CAG8808355.1"/>
    <property type="molecule type" value="Genomic_DNA"/>
</dbReference>
<dbReference type="AlphaFoldDB" id="A0A9N9K2L0"/>
<feature type="non-terminal residue" evidence="2">
    <location>
        <position position="1"/>
    </location>
</feature>
<keyword evidence="3" id="KW-1185">Reference proteome</keyword>
<name>A0A9N9K2L0_9GLOM</name>
<protein>
    <submittedName>
        <fullName evidence="2">22537_t:CDS:1</fullName>
    </submittedName>
</protein>
<reference evidence="2" key="1">
    <citation type="submission" date="2021-06" db="EMBL/GenBank/DDBJ databases">
        <authorList>
            <person name="Kallberg Y."/>
            <person name="Tangrot J."/>
            <person name="Rosling A."/>
        </authorList>
    </citation>
    <scope>NUCLEOTIDE SEQUENCE</scope>
    <source>
        <strain evidence="2">MA453B</strain>
    </source>
</reference>
<dbReference type="OrthoDB" id="296386at2759"/>
<dbReference type="Pfam" id="PF20877">
    <property type="entry name" value="Anoctamin_N"/>
    <property type="match status" value="1"/>
</dbReference>
<evidence type="ECO:0000313" key="3">
    <source>
        <dbReference type="Proteomes" id="UP000789405"/>
    </source>
</evidence>
<accession>A0A9N9K2L0</accession>
<dbReference type="InterPro" id="IPR049456">
    <property type="entry name" value="Anoctamin_N_fung"/>
</dbReference>
<gene>
    <name evidence="2" type="ORF">DERYTH_LOCUS24867</name>
</gene>
<evidence type="ECO:0000313" key="2">
    <source>
        <dbReference type="EMBL" id="CAG8808355.1"/>
    </source>
</evidence>
<dbReference type="Proteomes" id="UP000789405">
    <property type="component" value="Unassembled WGS sequence"/>
</dbReference>
<sequence length="165" mass="19090">MTDNNHLKNPLAPVTAAVSKIASSNVVQGTRNLLFHRIHNTKESKEVFADYVAIIRTKPFSKLSQLEKEISRKKLEDTCRNLLTRLHRVGLKYEVRRGADDLIFVFILCPLDRLKQEFDRSRIHDWLVGVRIRDLDEDRDVPLTDSERLRLVYEIITNPLNEGGA</sequence>
<proteinExistence type="predicted"/>
<organism evidence="2 3">
    <name type="scientific">Dentiscutata erythropus</name>
    <dbReference type="NCBI Taxonomy" id="1348616"/>
    <lineage>
        <taxon>Eukaryota</taxon>
        <taxon>Fungi</taxon>
        <taxon>Fungi incertae sedis</taxon>
        <taxon>Mucoromycota</taxon>
        <taxon>Glomeromycotina</taxon>
        <taxon>Glomeromycetes</taxon>
        <taxon>Diversisporales</taxon>
        <taxon>Gigasporaceae</taxon>
        <taxon>Dentiscutata</taxon>
    </lineage>
</organism>
<comment type="caution">
    <text evidence="2">The sequence shown here is derived from an EMBL/GenBank/DDBJ whole genome shotgun (WGS) entry which is preliminary data.</text>
</comment>
<feature type="domain" description="Anoctamin alpha-beta plait" evidence="1">
    <location>
        <begin position="57"/>
        <end position="165"/>
    </location>
</feature>
<evidence type="ECO:0000259" key="1">
    <source>
        <dbReference type="Pfam" id="PF20877"/>
    </source>
</evidence>